<name>A0ABQ2KQP8_9MICO</name>
<dbReference type="Proteomes" id="UP000626982">
    <property type="component" value="Unassembled WGS sequence"/>
</dbReference>
<evidence type="ECO:0000256" key="1">
    <source>
        <dbReference type="SAM" id="MobiDB-lite"/>
    </source>
</evidence>
<reference evidence="3" key="1">
    <citation type="journal article" date="2019" name="Int. J. Syst. Evol. Microbiol.">
        <title>The Global Catalogue of Microorganisms (GCM) 10K type strain sequencing project: providing services to taxonomists for standard genome sequencing and annotation.</title>
        <authorList>
            <consortium name="The Broad Institute Genomics Platform"/>
            <consortium name="The Broad Institute Genome Sequencing Center for Infectious Disease"/>
            <person name="Wu L."/>
            <person name="Ma J."/>
        </authorList>
    </citation>
    <scope>NUCLEOTIDE SEQUENCE [LARGE SCALE GENOMIC DNA]</scope>
    <source>
        <strain evidence="3">CGMCC 1.6960</strain>
    </source>
</reference>
<evidence type="ECO:0000313" key="2">
    <source>
        <dbReference type="EMBL" id="GGN89659.1"/>
    </source>
</evidence>
<protein>
    <recommendedName>
        <fullName evidence="4">SseB protein N-terminal domain-containing protein</fullName>
    </recommendedName>
</protein>
<sequence>MSGPLQVERDVEVGRWIQAALAEDGTVAAVVPDVFEAYARVLHPASLSLPPDGSRRDPQHPELPFQPKPVGVTWAETAELLGLELAEGTWYGAVGEHQVALGDGRYLNPPEEGDAPLEVLTAILETVLAEEGDAELLAAVWEGRGLDFEGTGFAVMVAGDETMTSAERARLQEELTRRARLEAAASVDPQVRMAMRDGLVLGLPREGWGRGHVLLRGRLRDLEDPAWVDTAGLGWPAPDARHPIGPGRTPNLLWPSEPQGRPAWMVATDLDLDSTVVAGSARLVGRILGDDRLEAVRALPSTRIA</sequence>
<evidence type="ECO:0008006" key="4">
    <source>
        <dbReference type="Google" id="ProtNLM"/>
    </source>
</evidence>
<proteinExistence type="predicted"/>
<comment type="caution">
    <text evidence="2">The sequence shown here is derived from an EMBL/GenBank/DDBJ whole genome shotgun (WGS) entry which is preliminary data.</text>
</comment>
<gene>
    <name evidence="2" type="ORF">GCM10010968_26570</name>
</gene>
<keyword evidence="3" id="KW-1185">Reference proteome</keyword>
<feature type="region of interest" description="Disordered" evidence="1">
    <location>
        <begin position="48"/>
        <end position="68"/>
    </location>
</feature>
<organism evidence="2 3">
    <name type="scientific">Agrococcus terreus</name>
    <dbReference type="NCBI Taxonomy" id="574649"/>
    <lineage>
        <taxon>Bacteria</taxon>
        <taxon>Bacillati</taxon>
        <taxon>Actinomycetota</taxon>
        <taxon>Actinomycetes</taxon>
        <taxon>Micrococcales</taxon>
        <taxon>Microbacteriaceae</taxon>
        <taxon>Agrococcus</taxon>
    </lineage>
</organism>
<accession>A0ABQ2KQP8</accession>
<dbReference type="EMBL" id="BMLM01000002">
    <property type="protein sequence ID" value="GGN89659.1"/>
    <property type="molecule type" value="Genomic_DNA"/>
</dbReference>
<evidence type="ECO:0000313" key="3">
    <source>
        <dbReference type="Proteomes" id="UP000626982"/>
    </source>
</evidence>
<dbReference type="RefSeq" id="WP_188718770.1">
    <property type="nucleotide sequence ID" value="NZ_BAABBD010000004.1"/>
</dbReference>